<organism evidence="3 4">
    <name type="scientific">Phyllosticta capitalensis</name>
    <dbReference type="NCBI Taxonomy" id="121624"/>
    <lineage>
        <taxon>Eukaryota</taxon>
        <taxon>Fungi</taxon>
        <taxon>Dikarya</taxon>
        <taxon>Ascomycota</taxon>
        <taxon>Pezizomycotina</taxon>
        <taxon>Dothideomycetes</taxon>
        <taxon>Dothideomycetes incertae sedis</taxon>
        <taxon>Botryosphaeriales</taxon>
        <taxon>Phyllostictaceae</taxon>
        <taxon>Phyllosticta</taxon>
    </lineage>
</organism>
<evidence type="ECO:0000313" key="4">
    <source>
        <dbReference type="Proteomes" id="UP001492380"/>
    </source>
</evidence>
<name>A0ABR1YF65_9PEZI</name>
<proteinExistence type="predicted"/>
<evidence type="ECO:0000313" key="3">
    <source>
        <dbReference type="EMBL" id="KAK8227605.1"/>
    </source>
</evidence>
<dbReference type="EMBL" id="JBBWRZ010000010">
    <property type="protein sequence ID" value="KAK8227605.1"/>
    <property type="molecule type" value="Genomic_DNA"/>
</dbReference>
<keyword evidence="1" id="KW-0175">Coiled coil</keyword>
<dbReference type="Proteomes" id="UP001492380">
    <property type="component" value="Unassembled WGS sequence"/>
</dbReference>
<evidence type="ECO:0000256" key="1">
    <source>
        <dbReference type="SAM" id="Coils"/>
    </source>
</evidence>
<sequence length="243" mass="27766">MLAVEKFFDISFLSILTFAAPWEKSWALFNAGEFNFSNTPRFHFHHHFGHLAQRKYIVSTVALKQNHENYRELSKIILQFFSGDLEFDAPAEAVDRMYDAIYEYLSASGDQTIPKRKLIQSGKYMTNKAKEALKEYESQLELEEHMIFKSEEEVQAFIASVPDNNRAIHKKESDDIKAEGRGGDTMGLKRNHNSKTGCSNAPCGHWLGFGRVVKEITTPRRGARMLPVLIVSDLVVWQSECLS</sequence>
<accession>A0ABR1YF65</accession>
<keyword evidence="4" id="KW-1185">Reference proteome</keyword>
<reference evidence="3 4" key="1">
    <citation type="submission" date="2024-04" db="EMBL/GenBank/DDBJ databases">
        <title>Phyllosticta paracitricarpa is synonymous to the EU quarantine fungus P. citricarpa based on phylogenomic analyses.</title>
        <authorList>
            <consortium name="Lawrence Berkeley National Laboratory"/>
            <person name="Van Ingen-Buijs V.A."/>
            <person name="Van Westerhoven A.C."/>
            <person name="Haridas S."/>
            <person name="Skiadas P."/>
            <person name="Martin F."/>
            <person name="Groenewald J.Z."/>
            <person name="Crous P.W."/>
            <person name="Seidl M.F."/>
        </authorList>
    </citation>
    <scope>NUCLEOTIDE SEQUENCE [LARGE SCALE GENOMIC DNA]</scope>
    <source>
        <strain evidence="3 4">CBS 123374</strain>
    </source>
</reference>
<feature type="region of interest" description="Disordered" evidence="2">
    <location>
        <begin position="173"/>
        <end position="193"/>
    </location>
</feature>
<protein>
    <submittedName>
        <fullName evidence="3">Uncharacterized protein</fullName>
    </submittedName>
</protein>
<feature type="coiled-coil region" evidence="1">
    <location>
        <begin position="126"/>
        <end position="153"/>
    </location>
</feature>
<feature type="compositionally biased region" description="Basic and acidic residues" evidence="2">
    <location>
        <begin position="173"/>
        <end position="182"/>
    </location>
</feature>
<comment type="caution">
    <text evidence="3">The sequence shown here is derived from an EMBL/GenBank/DDBJ whole genome shotgun (WGS) entry which is preliminary data.</text>
</comment>
<gene>
    <name evidence="3" type="ORF">HDK90DRAFT_64556</name>
</gene>
<evidence type="ECO:0000256" key="2">
    <source>
        <dbReference type="SAM" id="MobiDB-lite"/>
    </source>
</evidence>